<accession>A0A1H1ZA41</accession>
<evidence type="ECO:0000313" key="1">
    <source>
        <dbReference type="EMBL" id="SDT30530.1"/>
    </source>
</evidence>
<reference evidence="2" key="1">
    <citation type="submission" date="2016-10" db="EMBL/GenBank/DDBJ databases">
        <authorList>
            <person name="Varghese N."/>
            <person name="Submissions S."/>
        </authorList>
    </citation>
    <scope>NUCLEOTIDE SEQUENCE [LARGE SCALE GENOMIC DNA]</scope>
    <source>
        <strain evidence="2">DSM 21772</strain>
    </source>
</reference>
<dbReference type="Proteomes" id="UP000181956">
    <property type="component" value="Chromosome I"/>
</dbReference>
<dbReference type="RefSeq" id="WP_172829737.1">
    <property type="nucleotide sequence ID" value="NZ_LT629742.1"/>
</dbReference>
<name>A0A1H1ZA41_9MICO</name>
<dbReference type="STRING" id="412690.SAMN04489834_3377"/>
<organism evidence="1 2">
    <name type="scientific">Microterricola viridarii</name>
    <dbReference type="NCBI Taxonomy" id="412690"/>
    <lineage>
        <taxon>Bacteria</taxon>
        <taxon>Bacillati</taxon>
        <taxon>Actinomycetota</taxon>
        <taxon>Actinomycetes</taxon>
        <taxon>Micrococcales</taxon>
        <taxon>Microbacteriaceae</taxon>
        <taxon>Microterricola</taxon>
    </lineage>
</organism>
<proteinExistence type="predicted"/>
<dbReference type="EMBL" id="LT629742">
    <property type="protein sequence ID" value="SDT30530.1"/>
    <property type="molecule type" value="Genomic_DNA"/>
</dbReference>
<sequence>MSKDKPQKHQKLEHKGREYTVQKIESGHWQITDDAGVVYGSIEMIARHGADEDPVYNGYEPGQEHLSHFGSDWIGITRTLLNEFEAAHPRTITHY</sequence>
<dbReference type="AlphaFoldDB" id="A0A1H1ZA41"/>
<keyword evidence="2" id="KW-1185">Reference proteome</keyword>
<protein>
    <submittedName>
        <fullName evidence="1">Uncharacterized protein</fullName>
    </submittedName>
</protein>
<evidence type="ECO:0000313" key="2">
    <source>
        <dbReference type="Proteomes" id="UP000181956"/>
    </source>
</evidence>
<gene>
    <name evidence="1" type="ORF">SAMN04489834_3377</name>
</gene>